<feature type="transmembrane region" description="Helical" evidence="1">
    <location>
        <begin position="58"/>
        <end position="80"/>
    </location>
</feature>
<keyword evidence="3" id="KW-1185">Reference proteome</keyword>
<keyword evidence="1" id="KW-1133">Transmembrane helix</keyword>
<evidence type="ECO:0000256" key="1">
    <source>
        <dbReference type="SAM" id="Phobius"/>
    </source>
</evidence>
<comment type="caution">
    <text evidence="2">The sequence shown here is derived from an EMBL/GenBank/DDBJ whole genome shotgun (WGS) entry which is preliminary data.</text>
</comment>
<sequence length="115" mass="11376">MGDAHGHTAPPAPASAPASAWGRWAIPVVWALAAVGSVLVVAAAYSGRRVWFGDDAPGAVYVALGMVLAASVIASMALQLASREPHGFVGRVSASIAGAVVVVAVAALALLPVVL</sequence>
<protein>
    <submittedName>
        <fullName evidence="2">Uncharacterized protein</fullName>
    </submittedName>
</protein>
<gene>
    <name evidence="2" type="ORF">RH861_10140</name>
</gene>
<dbReference type="RefSeq" id="WP_067948730.1">
    <property type="nucleotide sequence ID" value="NZ_BAABBS010000001.1"/>
</dbReference>
<feature type="transmembrane region" description="Helical" evidence="1">
    <location>
        <begin position="92"/>
        <end position="114"/>
    </location>
</feature>
<keyword evidence="1" id="KW-0812">Transmembrane</keyword>
<reference evidence="3" key="1">
    <citation type="submission" date="2023-07" db="EMBL/GenBank/DDBJ databases">
        <title>Description of three actinobacteria isolated from air of manufacturing shop in a pharmaceutical factory.</title>
        <authorList>
            <person name="Zhang D.-F."/>
        </authorList>
    </citation>
    <scope>NUCLEOTIDE SEQUENCE [LARGE SCALE GENOMIC DNA]</scope>
    <source>
        <strain evidence="3">CCTCC AB 2011122</strain>
    </source>
</reference>
<keyword evidence="1" id="KW-0472">Membrane</keyword>
<evidence type="ECO:0000313" key="2">
    <source>
        <dbReference type="EMBL" id="MDR5692417.1"/>
    </source>
</evidence>
<evidence type="ECO:0000313" key="3">
    <source>
        <dbReference type="Proteomes" id="UP001260072"/>
    </source>
</evidence>
<dbReference type="EMBL" id="JAVKGS010000003">
    <property type="protein sequence ID" value="MDR5692417.1"/>
    <property type="molecule type" value="Genomic_DNA"/>
</dbReference>
<proteinExistence type="predicted"/>
<dbReference type="Proteomes" id="UP001260072">
    <property type="component" value="Unassembled WGS sequence"/>
</dbReference>
<feature type="transmembrane region" description="Helical" evidence="1">
    <location>
        <begin position="24"/>
        <end position="46"/>
    </location>
</feature>
<name>A0ABU1FKY2_9MICO</name>
<accession>A0ABU1FKY2</accession>
<organism evidence="2 3">
    <name type="scientific">Agromyces indicus</name>
    <dbReference type="NCBI Taxonomy" id="758919"/>
    <lineage>
        <taxon>Bacteria</taxon>
        <taxon>Bacillati</taxon>
        <taxon>Actinomycetota</taxon>
        <taxon>Actinomycetes</taxon>
        <taxon>Micrococcales</taxon>
        <taxon>Microbacteriaceae</taxon>
        <taxon>Agromyces</taxon>
    </lineage>
</organism>